<dbReference type="PANTHER" id="PTHR34975">
    <property type="entry name" value="SPORE GERMINATION PROTEIN A2"/>
    <property type="match status" value="1"/>
</dbReference>
<keyword evidence="10" id="KW-1185">Reference proteome</keyword>
<gene>
    <name evidence="9" type="ORF">FPZ49_16115</name>
</gene>
<name>A0A559KA57_9BACL</name>
<evidence type="ECO:0000256" key="1">
    <source>
        <dbReference type="ARBA" id="ARBA00004141"/>
    </source>
</evidence>
<keyword evidence="3" id="KW-0813">Transport</keyword>
<feature type="transmembrane region" description="Helical" evidence="8">
    <location>
        <begin position="108"/>
        <end position="132"/>
    </location>
</feature>
<dbReference type="InterPro" id="IPR004761">
    <property type="entry name" value="Spore_GerAB"/>
</dbReference>
<comment type="subcellular location">
    <subcellularLocation>
        <location evidence="1">Membrane</location>
        <topology evidence="1">Multi-pass membrane protein</topology>
    </subcellularLocation>
</comment>
<evidence type="ECO:0000256" key="4">
    <source>
        <dbReference type="ARBA" id="ARBA00022544"/>
    </source>
</evidence>
<dbReference type="Pfam" id="PF03845">
    <property type="entry name" value="Spore_permease"/>
    <property type="match status" value="1"/>
</dbReference>
<keyword evidence="7 8" id="KW-0472">Membrane</keyword>
<evidence type="ECO:0000313" key="10">
    <source>
        <dbReference type="Proteomes" id="UP000317036"/>
    </source>
</evidence>
<dbReference type="PANTHER" id="PTHR34975:SF2">
    <property type="entry name" value="SPORE GERMINATION PROTEIN A2"/>
    <property type="match status" value="1"/>
</dbReference>
<accession>A0A559KA57</accession>
<protein>
    <submittedName>
        <fullName evidence="9">GerAB/ArcD/ProY family transporter</fullName>
    </submittedName>
</protein>
<comment type="similarity">
    <text evidence="2">Belongs to the amino acid-polyamine-organocation (APC) superfamily. Spore germination protein (SGP) (TC 2.A.3.9) family.</text>
</comment>
<comment type="caution">
    <text evidence="9">The sequence shown here is derived from an EMBL/GenBank/DDBJ whole genome shotgun (WGS) entry which is preliminary data.</text>
</comment>
<dbReference type="AlphaFoldDB" id="A0A559KA57"/>
<dbReference type="GO" id="GO:0016020">
    <property type="term" value="C:membrane"/>
    <property type="evidence" value="ECO:0007669"/>
    <property type="project" value="UniProtKB-SubCell"/>
</dbReference>
<organism evidence="9 10">
    <name type="scientific">Paenibacillus cremeus</name>
    <dbReference type="NCBI Taxonomy" id="2163881"/>
    <lineage>
        <taxon>Bacteria</taxon>
        <taxon>Bacillati</taxon>
        <taxon>Bacillota</taxon>
        <taxon>Bacilli</taxon>
        <taxon>Bacillales</taxon>
        <taxon>Paenibacillaceae</taxon>
        <taxon>Paenibacillus</taxon>
    </lineage>
</organism>
<reference evidence="9 10" key="1">
    <citation type="submission" date="2019-07" db="EMBL/GenBank/DDBJ databases">
        <authorList>
            <person name="Kim J."/>
        </authorList>
    </citation>
    <scope>NUCLEOTIDE SEQUENCE [LARGE SCALE GENOMIC DNA]</scope>
    <source>
        <strain evidence="9 10">JC52</strain>
    </source>
</reference>
<evidence type="ECO:0000256" key="8">
    <source>
        <dbReference type="SAM" id="Phobius"/>
    </source>
</evidence>
<feature type="transmembrane region" description="Helical" evidence="8">
    <location>
        <begin position="144"/>
        <end position="164"/>
    </location>
</feature>
<dbReference type="GO" id="GO:0009847">
    <property type="term" value="P:spore germination"/>
    <property type="evidence" value="ECO:0007669"/>
    <property type="project" value="InterPro"/>
</dbReference>
<dbReference type="OrthoDB" id="2078716at2"/>
<keyword evidence="4" id="KW-0309">Germination</keyword>
<sequence>MNEERISLRQATIWCSMSYVGSAILIVPSKLAVSAGQDAWMAVILTVVVDVLTLPMFIAIVKQMNGRTVGQYLASLYGRWGGILILLIYAILYPYLNFVMAMRNIGDFLAGSILIKTPMPAVLMVYMIAVMLGMRWGLEALGRAAELLVPFVFILLLLFSFGLFSGLSVGPLAARACKRLQARPAGNG</sequence>
<evidence type="ECO:0000313" key="9">
    <source>
        <dbReference type="EMBL" id="TVY09006.1"/>
    </source>
</evidence>
<dbReference type="EMBL" id="VNJI01000018">
    <property type="protein sequence ID" value="TVY09006.1"/>
    <property type="molecule type" value="Genomic_DNA"/>
</dbReference>
<dbReference type="Proteomes" id="UP000317036">
    <property type="component" value="Unassembled WGS sequence"/>
</dbReference>
<evidence type="ECO:0000256" key="7">
    <source>
        <dbReference type="ARBA" id="ARBA00023136"/>
    </source>
</evidence>
<keyword evidence="5 8" id="KW-0812">Transmembrane</keyword>
<proteinExistence type="inferred from homology"/>
<feature type="transmembrane region" description="Helical" evidence="8">
    <location>
        <begin position="39"/>
        <end position="61"/>
    </location>
</feature>
<evidence type="ECO:0000256" key="2">
    <source>
        <dbReference type="ARBA" id="ARBA00007998"/>
    </source>
</evidence>
<evidence type="ECO:0000256" key="5">
    <source>
        <dbReference type="ARBA" id="ARBA00022692"/>
    </source>
</evidence>
<evidence type="ECO:0000256" key="6">
    <source>
        <dbReference type="ARBA" id="ARBA00022989"/>
    </source>
</evidence>
<feature type="transmembrane region" description="Helical" evidence="8">
    <location>
        <begin position="12"/>
        <end position="33"/>
    </location>
</feature>
<keyword evidence="6 8" id="KW-1133">Transmembrane helix</keyword>
<dbReference type="RefSeq" id="WP_144848449.1">
    <property type="nucleotide sequence ID" value="NZ_VNJI01000018.1"/>
</dbReference>
<feature type="transmembrane region" description="Helical" evidence="8">
    <location>
        <begin position="73"/>
        <end position="96"/>
    </location>
</feature>
<evidence type="ECO:0000256" key="3">
    <source>
        <dbReference type="ARBA" id="ARBA00022448"/>
    </source>
</evidence>